<evidence type="ECO:0000259" key="2">
    <source>
        <dbReference type="PROSITE" id="PS51737"/>
    </source>
</evidence>
<protein>
    <submittedName>
        <fullName evidence="3">DNA invertase Pin-like site-specific DNA recombinase</fullName>
    </submittedName>
</protein>
<dbReference type="SUPFAM" id="SSF109709">
    <property type="entry name" value="KorB DNA-binding domain-like"/>
    <property type="match status" value="1"/>
</dbReference>
<dbReference type="InterPro" id="IPR050639">
    <property type="entry name" value="SSR_resolvase"/>
</dbReference>
<dbReference type="PROSITE" id="PS51737">
    <property type="entry name" value="RECOMBINASE_DNA_BIND"/>
    <property type="match status" value="1"/>
</dbReference>
<comment type="caution">
    <text evidence="3">The sequence shown here is derived from an EMBL/GenBank/DDBJ whole genome shotgun (WGS) entry which is preliminary data.</text>
</comment>
<dbReference type="AlphaFoldDB" id="A0A7W6Q4Q4"/>
<dbReference type="PROSITE" id="PS51736">
    <property type="entry name" value="RECOMBINASES_3"/>
    <property type="match status" value="1"/>
</dbReference>
<dbReference type="SUPFAM" id="SSF53041">
    <property type="entry name" value="Resolvase-like"/>
    <property type="match status" value="1"/>
</dbReference>
<proteinExistence type="predicted"/>
<dbReference type="PANTHER" id="PTHR30461">
    <property type="entry name" value="DNA-INVERTASE FROM LAMBDOID PROPHAGE"/>
    <property type="match status" value="1"/>
</dbReference>
<dbReference type="Proteomes" id="UP000565745">
    <property type="component" value="Unassembled WGS sequence"/>
</dbReference>
<dbReference type="RefSeq" id="WP_025056014.1">
    <property type="nucleotide sequence ID" value="NZ_JACIFU010000003.1"/>
</dbReference>
<dbReference type="InterPro" id="IPR006119">
    <property type="entry name" value="Resolv_N"/>
</dbReference>
<sequence>MKKTRCAIYTRKSSEEGLDQEFNSLDAQREACAAYITSQKHEGWVMLPEHYDDGGISGGTLERPALQQLLQHIEDGLVDQIIVYKIDRLTRSLADFSKIVDTLDAAGTSFVSVTQSFNTATSMGRLTLNMLLSFAQFEREVTAERIRDKIAASKRKGLWMGGNVPLGYDPNGRTLTINEVEAKIIRTLFDLYDEHGTIRQVKEAAEKLQLRTRQRETTVGRKSGGGLFDRGHIHHILTNPIYAGKIRHRKEIHEGQHEAIITPARWDQIQQQLKDGATKGRVRNAAKQTSLLCGKLFDETGDRLTPSHTKTSKGMRLRYYISHRLIKRSGEVNLDGWRLPAPELEAKVAQVIRTTLMTPSYLNQLIPDASISETGQWRDELARLCDGQHPKHLLNLVHDIKVETGKLRVTLDPSGVSNMLVVKTNRIVHKALTITSPFQIRKRGVETKLVLGDETTELDETLIQNLAKAHHWFEQVKSGQTLSEVAKANDTTSRRIQQIIELALLAPDIIKMVLDGKQPLGFTSEWCKRHHLPSNWQDQRAIIASL</sequence>
<evidence type="ECO:0000259" key="1">
    <source>
        <dbReference type="PROSITE" id="PS51736"/>
    </source>
</evidence>
<dbReference type="PANTHER" id="PTHR30461:SF23">
    <property type="entry name" value="DNA RECOMBINASE-RELATED"/>
    <property type="match status" value="1"/>
</dbReference>
<dbReference type="GO" id="GO:0003677">
    <property type="term" value="F:DNA binding"/>
    <property type="evidence" value="ECO:0007669"/>
    <property type="project" value="InterPro"/>
</dbReference>
<evidence type="ECO:0000313" key="3">
    <source>
        <dbReference type="EMBL" id="MBB4174878.1"/>
    </source>
</evidence>
<organism evidence="3 4">
    <name type="scientific">Sulfitobacter noctilucicola</name>
    <dbReference type="NCBI Taxonomy" id="1342301"/>
    <lineage>
        <taxon>Bacteria</taxon>
        <taxon>Pseudomonadati</taxon>
        <taxon>Pseudomonadota</taxon>
        <taxon>Alphaproteobacteria</taxon>
        <taxon>Rhodobacterales</taxon>
        <taxon>Roseobacteraceae</taxon>
        <taxon>Sulfitobacter</taxon>
    </lineage>
</organism>
<feature type="domain" description="Recombinase" evidence="2">
    <location>
        <begin position="165"/>
        <end position="280"/>
    </location>
</feature>
<dbReference type="GO" id="GO:0000150">
    <property type="term" value="F:DNA strand exchange activity"/>
    <property type="evidence" value="ECO:0007669"/>
    <property type="project" value="InterPro"/>
</dbReference>
<gene>
    <name evidence="3" type="ORF">GGR93_002666</name>
</gene>
<keyword evidence="4" id="KW-1185">Reference proteome</keyword>
<name>A0A7W6Q4Q4_9RHOB</name>
<dbReference type="Gene3D" id="3.40.50.1390">
    <property type="entry name" value="Resolvase, N-terminal catalytic domain"/>
    <property type="match status" value="1"/>
</dbReference>
<feature type="domain" description="Resolvase/invertase-type recombinase catalytic" evidence="1">
    <location>
        <begin position="5"/>
        <end position="157"/>
    </location>
</feature>
<dbReference type="InterPro" id="IPR038109">
    <property type="entry name" value="DNA_bind_recomb_sf"/>
</dbReference>
<dbReference type="Gene3D" id="3.90.1750.20">
    <property type="entry name" value="Putative Large Serine Recombinase, Chain B, Domain 2"/>
    <property type="match status" value="1"/>
</dbReference>
<dbReference type="Pfam" id="PF00239">
    <property type="entry name" value="Resolvase"/>
    <property type="match status" value="1"/>
</dbReference>
<dbReference type="InterPro" id="IPR036162">
    <property type="entry name" value="Resolvase-like_N_sf"/>
</dbReference>
<dbReference type="CDD" id="cd03768">
    <property type="entry name" value="SR_ResInv"/>
    <property type="match status" value="1"/>
</dbReference>
<dbReference type="EMBL" id="JACIFU010000003">
    <property type="protein sequence ID" value="MBB4174878.1"/>
    <property type="molecule type" value="Genomic_DNA"/>
</dbReference>
<dbReference type="SMART" id="SM00857">
    <property type="entry name" value="Resolvase"/>
    <property type="match status" value="1"/>
</dbReference>
<dbReference type="OrthoDB" id="7277848at2"/>
<dbReference type="InterPro" id="IPR011109">
    <property type="entry name" value="DNA_bind_recombinase_dom"/>
</dbReference>
<accession>A0A7W6Q4Q4</accession>
<dbReference type="Pfam" id="PF07508">
    <property type="entry name" value="Recombinase"/>
    <property type="match status" value="1"/>
</dbReference>
<evidence type="ECO:0000313" key="4">
    <source>
        <dbReference type="Proteomes" id="UP000565745"/>
    </source>
</evidence>
<reference evidence="3 4" key="1">
    <citation type="submission" date="2020-08" db="EMBL/GenBank/DDBJ databases">
        <title>Genomic Encyclopedia of Type Strains, Phase IV (KMG-IV): sequencing the most valuable type-strain genomes for metagenomic binning, comparative biology and taxonomic classification.</title>
        <authorList>
            <person name="Goeker M."/>
        </authorList>
    </citation>
    <scope>NUCLEOTIDE SEQUENCE [LARGE SCALE GENOMIC DNA]</scope>
    <source>
        <strain evidence="3 4">DSM 101015</strain>
    </source>
</reference>